<dbReference type="InterPro" id="IPR003439">
    <property type="entry name" value="ABC_transporter-like_ATP-bd"/>
</dbReference>
<dbReference type="PROSITE" id="PS50893">
    <property type="entry name" value="ABC_TRANSPORTER_2"/>
    <property type="match status" value="1"/>
</dbReference>
<comment type="function">
    <text evidence="7">Part of the ABC transporter complex PotABCD involved in spermidine/putrescine import. Responsible for energy coupling to the transport system.</text>
</comment>
<dbReference type="InterPro" id="IPR003593">
    <property type="entry name" value="AAA+_ATPase"/>
</dbReference>
<name>A0A8E2WH08_RHILI</name>
<dbReference type="Gene3D" id="3.40.50.300">
    <property type="entry name" value="P-loop containing nucleotide triphosphate hydrolases"/>
    <property type="match status" value="1"/>
</dbReference>
<keyword evidence="4 7" id="KW-0067">ATP-binding</keyword>
<comment type="caution">
    <text evidence="9">The sequence shown here is derived from an EMBL/GenBank/DDBJ whole genome shotgun (WGS) entry which is preliminary data.</text>
</comment>
<dbReference type="GO" id="GO:0015417">
    <property type="term" value="F:ABC-type polyamine transporter activity"/>
    <property type="evidence" value="ECO:0007669"/>
    <property type="project" value="UniProtKB-EC"/>
</dbReference>
<dbReference type="RefSeq" id="WP_109658985.1">
    <property type="nucleotide sequence ID" value="NZ_QGGH01000001.1"/>
</dbReference>
<evidence type="ECO:0000259" key="8">
    <source>
        <dbReference type="PROSITE" id="PS50893"/>
    </source>
</evidence>
<dbReference type="Gene3D" id="2.40.50.100">
    <property type="match status" value="1"/>
</dbReference>
<organism evidence="9 10">
    <name type="scientific">Rhizobium loti</name>
    <name type="common">Mesorhizobium loti</name>
    <dbReference type="NCBI Taxonomy" id="381"/>
    <lineage>
        <taxon>Bacteria</taxon>
        <taxon>Pseudomonadati</taxon>
        <taxon>Pseudomonadota</taxon>
        <taxon>Alphaproteobacteria</taxon>
        <taxon>Hyphomicrobiales</taxon>
        <taxon>Phyllobacteriaceae</taxon>
        <taxon>Mesorhizobium</taxon>
    </lineage>
</organism>
<evidence type="ECO:0000256" key="2">
    <source>
        <dbReference type="ARBA" id="ARBA00022475"/>
    </source>
</evidence>
<dbReference type="InterPro" id="IPR013611">
    <property type="entry name" value="Transp-assoc_OB_typ2"/>
</dbReference>
<dbReference type="SUPFAM" id="SSF50331">
    <property type="entry name" value="MOP-like"/>
    <property type="match status" value="1"/>
</dbReference>
<evidence type="ECO:0000256" key="5">
    <source>
        <dbReference type="ARBA" id="ARBA00022967"/>
    </source>
</evidence>
<dbReference type="Pfam" id="PF00005">
    <property type="entry name" value="ABC_tran"/>
    <property type="match status" value="1"/>
</dbReference>
<dbReference type="EC" id="7.6.2.11" evidence="7"/>
<dbReference type="NCBIfam" id="TIGR01187">
    <property type="entry name" value="potA"/>
    <property type="match status" value="1"/>
</dbReference>
<dbReference type="InterPro" id="IPR005893">
    <property type="entry name" value="PotA-like"/>
</dbReference>
<keyword evidence="2 7" id="KW-1003">Cell membrane</keyword>
<keyword evidence="6 7" id="KW-0472">Membrane</keyword>
<evidence type="ECO:0000313" key="9">
    <source>
        <dbReference type="EMBL" id="PWJ93812.1"/>
    </source>
</evidence>
<dbReference type="FunFam" id="3.40.50.300:FF:000425">
    <property type="entry name" value="Probable ABC transporter, ATP-binding subunit"/>
    <property type="match status" value="1"/>
</dbReference>
<dbReference type="PANTHER" id="PTHR42781">
    <property type="entry name" value="SPERMIDINE/PUTRESCINE IMPORT ATP-BINDING PROTEIN POTA"/>
    <property type="match status" value="1"/>
</dbReference>
<dbReference type="InterPro" id="IPR017871">
    <property type="entry name" value="ABC_transporter-like_CS"/>
</dbReference>
<dbReference type="SUPFAM" id="SSF52540">
    <property type="entry name" value="P-loop containing nucleoside triphosphate hydrolases"/>
    <property type="match status" value="1"/>
</dbReference>
<comment type="catalytic activity">
    <reaction evidence="7">
        <text>ATP + H2O + polyamine-[polyamine-binding protein]Side 1 = ADP + phosphate + polyamineSide 2 + [polyamine-binding protein]Side 1.</text>
        <dbReference type="EC" id="7.6.2.11"/>
    </reaction>
</comment>
<comment type="similarity">
    <text evidence="7">Belongs to the ABC transporter superfamily. Spermidine/putrescine importer (TC 3.A.1.11.1) family.</text>
</comment>
<dbReference type="PROSITE" id="PS00211">
    <property type="entry name" value="ABC_TRANSPORTER_1"/>
    <property type="match status" value="1"/>
</dbReference>
<gene>
    <name evidence="7" type="primary">potA</name>
    <name evidence="9" type="ORF">C8D77_101492</name>
</gene>
<dbReference type="GO" id="GO:0005524">
    <property type="term" value="F:ATP binding"/>
    <property type="evidence" value="ECO:0007669"/>
    <property type="project" value="UniProtKB-KW"/>
</dbReference>
<dbReference type="InterPro" id="IPR050093">
    <property type="entry name" value="ABC_SmlMolc_Importer"/>
</dbReference>
<keyword evidence="5 7" id="KW-1278">Translocase</keyword>
<dbReference type="GO" id="GO:0016887">
    <property type="term" value="F:ATP hydrolysis activity"/>
    <property type="evidence" value="ECO:0007669"/>
    <property type="project" value="InterPro"/>
</dbReference>
<evidence type="ECO:0000256" key="6">
    <source>
        <dbReference type="ARBA" id="ARBA00023136"/>
    </source>
</evidence>
<accession>A0A8E2WH08</accession>
<dbReference type="Proteomes" id="UP000245631">
    <property type="component" value="Unassembled WGS sequence"/>
</dbReference>
<dbReference type="SMART" id="SM00382">
    <property type="entry name" value="AAA"/>
    <property type="match status" value="1"/>
</dbReference>
<feature type="domain" description="ABC transporter" evidence="8">
    <location>
        <begin position="13"/>
        <end position="243"/>
    </location>
</feature>
<dbReference type="GeneID" id="61049838"/>
<dbReference type="GO" id="GO:0043190">
    <property type="term" value="C:ATP-binding cassette (ABC) transporter complex"/>
    <property type="evidence" value="ECO:0007669"/>
    <property type="project" value="InterPro"/>
</dbReference>
<evidence type="ECO:0000256" key="1">
    <source>
        <dbReference type="ARBA" id="ARBA00022448"/>
    </source>
</evidence>
<reference evidence="9 10" key="1">
    <citation type="submission" date="2018-05" db="EMBL/GenBank/DDBJ databases">
        <title>Genomic Encyclopedia of Type Strains, Phase IV (KMG-IV): sequencing the most valuable type-strain genomes for metagenomic binning, comparative biology and taxonomic classification.</title>
        <authorList>
            <person name="Goeker M."/>
        </authorList>
    </citation>
    <scope>NUCLEOTIDE SEQUENCE [LARGE SCALE GENOMIC DNA]</scope>
    <source>
        <strain evidence="9 10">DSM 2626</strain>
    </source>
</reference>
<proteinExistence type="inferred from homology"/>
<comment type="subunit">
    <text evidence="7">The complex is composed of two ATP-binding proteins (PotA), two transmembrane proteins (PotB and PotC) and a solute-binding protein (PotD).</text>
</comment>
<dbReference type="GO" id="GO:0015697">
    <property type="term" value="P:quaternary ammonium group transport"/>
    <property type="evidence" value="ECO:0007669"/>
    <property type="project" value="UniProtKB-ARBA"/>
</dbReference>
<dbReference type="EMBL" id="QGGH01000001">
    <property type="protein sequence ID" value="PWJ93812.1"/>
    <property type="molecule type" value="Genomic_DNA"/>
</dbReference>
<dbReference type="PANTHER" id="PTHR42781:SF4">
    <property type="entry name" value="SPERMIDINE_PUTRESCINE IMPORT ATP-BINDING PROTEIN POTA"/>
    <property type="match status" value="1"/>
</dbReference>
<dbReference type="Pfam" id="PF08402">
    <property type="entry name" value="TOBE_2"/>
    <property type="match status" value="1"/>
</dbReference>
<dbReference type="InterPro" id="IPR027417">
    <property type="entry name" value="P-loop_NTPase"/>
</dbReference>
<sequence>MKSAVPARQAGSLELRSLRKSYGGVVAVDDVSLSVRAGEFLTLLGPSGSGKSTTLMMIAGFVQPEAGSILLDNTDLVGIPTHKRSIGVVFQNYALFPHMSVAQNIGFPLRMRDMEEADTRDHIARATALVRLHGLEERYARQLSGGQQQRVALARALVFQPPLLLLDEPLGALDRMLREQMKHELRRVHQELGTTLIYVTHDQDEALVLSDRIAIMKNGRVEQIAPPREIYERPVNQFVAGFMGESNFLGGRVVGEHGGTATVKIGELLLQGVPSSGIRADQDVEVFIRPEKIVFTAPGDEKGWAGTVKDLIYSGDSIRYVISLGSAQVIVKQTVRQGVYLPARGDAVSLSWDPLDIILFPS</sequence>
<evidence type="ECO:0000313" key="10">
    <source>
        <dbReference type="Proteomes" id="UP000245631"/>
    </source>
</evidence>
<protein>
    <recommendedName>
        <fullName evidence="7">Spermidine/putrescine import ATP-binding protein PotA</fullName>
        <ecNumber evidence="7">7.6.2.11</ecNumber>
    </recommendedName>
</protein>
<evidence type="ECO:0000256" key="7">
    <source>
        <dbReference type="RuleBase" id="RU364083"/>
    </source>
</evidence>
<keyword evidence="1 7" id="KW-0813">Transport</keyword>
<dbReference type="AlphaFoldDB" id="A0A8E2WH08"/>
<evidence type="ECO:0000256" key="4">
    <source>
        <dbReference type="ARBA" id="ARBA00022840"/>
    </source>
</evidence>
<evidence type="ECO:0000256" key="3">
    <source>
        <dbReference type="ARBA" id="ARBA00022741"/>
    </source>
</evidence>
<keyword evidence="3 7" id="KW-0547">Nucleotide-binding</keyword>
<dbReference type="InterPro" id="IPR008995">
    <property type="entry name" value="Mo/tungstate-bd_C_term_dom"/>
</dbReference>